<dbReference type="AlphaFoldDB" id="A0A835IRL8"/>
<name>A0A835IRL8_9MAGN</name>
<dbReference type="PANTHER" id="PTHR33018:SF37">
    <property type="entry name" value="TRANSPOSASE TNP1_EN_SPM-LIKE DOMAIN-CONTAINING PROTEIN"/>
    <property type="match status" value="1"/>
</dbReference>
<reference evidence="2 3" key="1">
    <citation type="submission" date="2020-10" db="EMBL/GenBank/DDBJ databases">
        <title>The Coptis chinensis genome and diversification of protoberbering-type alkaloids.</title>
        <authorList>
            <person name="Wang B."/>
            <person name="Shu S."/>
            <person name="Song C."/>
            <person name="Liu Y."/>
        </authorList>
    </citation>
    <scope>NUCLEOTIDE SEQUENCE [LARGE SCALE GENOMIC DNA]</scope>
    <source>
        <strain evidence="2">HL-2020</strain>
        <tissue evidence="2">Leaf</tissue>
    </source>
</reference>
<evidence type="ECO:0000313" key="2">
    <source>
        <dbReference type="EMBL" id="KAF9622446.1"/>
    </source>
</evidence>
<protein>
    <recommendedName>
        <fullName evidence="4">Transposase Tnp1/En/Spm-like domain-containing protein</fullName>
    </recommendedName>
</protein>
<dbReference type="PANTHER" id="PTHR33018">
    <property type="entry name" value="OS10G0338966 PROTEIN-RELATED"/>
    <property type="match status" value="1"/>
</dbReference>
<dbReference type="InterPro" id="IPR004252">
    <property type="entry name" value="Probable_transposase_24"/>
</dbReference>
<organism evidence="2 3">
    <name type="scientific">Coptis chinensis</name>
    <dbReference type="NCBI Taxonomy" id="261450"/>
    <lineage>
        <taxon>Eukaryota</taxon>
        <taxon>Viridiplantae</taxon>
        <taxon>Streptophyta</taxon>
        <taxon>Embryophyta</taxon>
        <taxon>Tracheophyta</taxon>
        <taxon>Spermatophyta</taxon>
        <taxon>Magnoliopsida</taxon>
        <taxon>Ranunculales</taxon>
        <taxon>Ranunculaceae</taxon>
        <taxon>Coptidoideae</taxon>
        <taxon>Coptis</taxon>
    </lineage>
</organism>
<keyword evidence="3" id="KW-1185">Reference proteome</keyword>
<evidence type="ECO:0008006" key="4">
    <source>
        <dbReference type="Google" id="ProtNLM"/>
    </source>
</evidence>
<evidence type="ECO:0000313" key="3">
    <source>
        <dbReference type="Proteomes" id="UP000631114"/>
    </source>
</evidence>
<accession>A0A835IRL8</accession>
<dbReference type="Proteomes" id="UP000631114">
    <property type="component" value="Unassembled WGS sequence"/>
</dbReference>
<dbReference type="OrthoDB" id="1065805at2759"/>
<dbReference type="Pfam" id="PF03004">
    <property type="entry name" value="Transposase_24"/>
    <property type="match status" value="1"/>
</dbReference>
<dbReference type="EMBL" id="JADFTS010000002">
    <property type="protein sequence ID" value="KAF9622446.1"/>
    <property type="molecule type" value="Genomic_DNA"/>
</dbReference>
<comment type="caution">
    <text evidence="2">The sequence shown here is derived from an EMBL/GenBank/DDBJ whole genome shotgun (WGS) entry which is preliminary data.</text>
</comment>
<proteinExistence type="predicted"/>
<gene>
    <name evidence="2" type="ORF">IFM89_031249</name>
</gene>
<feature type="region of interest" description="Disordered" evidence="1">
    <location>
        <begin position="1"/>
        <end position="43"/>
    </location>
</feature>
<sequence>MDSLNPQDGDHSQGADLDDHAIDGGTPAVSSTKRGPSKGPTVLLDGRKRKVITNELGHPNGIDLDGKAFSTAIGVNNRKYIPITHLNFRVVSDGFKNNVLQDNFDYDDDLAEYLQEKMSQAWRNHKHNLHKNHIKGKNLASVRAVPPPPFVNTEQWLWFVEYTRSARYQASSKRNITNRSKLRAPNTLGRRSMAVTCHLIAEERKLKSDLEVGRAEVYIRAHTKKDKTIQCPEIVTLGKDKSGRMRGMGAGISSTTMVKKTYLLLRKHEVLRAHIPNTQLPFSNTPTAGVSLRQPSQMDYLCVNKTRDLHIVGGLKVGSGEIVAVDPKTVVHNTTMGEGVFKILVTEVVDNNVNVFFPNDFASSLGEDGVHVFVTWPTAFLKVPQDKFSLVIA</sequence>
<evidence type="ECO:0000256" key="1">
    <source>
        <dbReference type="SAM" id="MobiDB-lite"/>
    </source>
</evidence>
<feature type="compositionally biased region" description="Basic and acidic residues" evidence="1">
    <location>
        <begin position="8"/>
        <end position="22"/>
    </location>
</feature>